<accession>A0A7V1CW97</accession>
<reference evidence="2" key="1">
    <citation type="journal article" date="2020" name="mSystems">
        <title>Genome- and Community-Level Interaction Insights into Carbon Utilization and Element Cycling Functions of Hydrothermarchaeota in Hydrothermal Sediment.</title>
        <authorList>
            <person name="Zhou Z."/>
            <person name="Liu Y."/>
            <person name="Xu W."/>
            <person name="Pan J."/>
            <person name="Luo Z.H."/>
            <person name="Li M."/>
        </authorList>
    </citation>
    <scope>NUCLEOTIDE SEQUENCE [LARGE SCALE GENOMIC DNA]</scope>
    <source>
        <strain evidence="2">HyVt-346</strain>
    </source>
</reference>
<dbReference type="AlphaFoldDB" id="A0A7V1CW97"/>
<dbReference type="InterPro" id="IPR005186">
    <property type="entry name" value="FlaG"/>
</dbReference>
<sequence length="144" mass="16053">MADLGGIIKSSENFTANSSFTNKNELNEASKKATVENAGTKIAGREPALVDNSQQLDSESERKALIDEVKENLEKLNKYIPVTATNLKFEFDEQGDPPIIKVFDKTSEEVIREIPTEEFREVAKALDEFADKLTNKGLLFNQTV</sequence>
<dbReference type="PANTHER" id="PTHR37166:SF1">
    <property type="entry name" value="PROTEIN FLAG"/>
    <property type="match status" value="1"/>
</dbReference>
<dbReference type="Gene3D" id="3.30.160.170">
    <property type="entry name" value="FlaG-like"/>
    <property type="match status" value="1"/>
</dbReference>
<gene>
    <name evidence="2" type="ORF">ENH88_03400</name>
</gene>
<dbReference type="Proteomes" id="UP000886188">
    <property type="component" value="Unassembled WGS sequence"/>
</dbReference>
<keyword evidence="2" id="KW-0282">Flagellum</keyword>
<comment type="caution">
    <text evidence="2">The sequence shown here is derived from an EMBL/GenBank/DDBJ whole genome shotgun (WGS) entry which is preliminary data.</text>
</comment>
<name>A0A7V1CW97_9GAMM</name>
<protein>
    <submittedName>
        <fullName evidence="2">Flagellar protein FlaG</fullName>
    </submittedName>
</protein>
<evidence type="ECO:0000256" key="1">
    <source>
        <dbReference type="SAM" id="MobiDB-lite"/>
    </source>
</evidence>
<dbReference type="SUPFAM" id="SSF160214">
    <property type="entry name" value="FlaG-like"/>
    <property type="match status" value="1"/>
</dbReference>
<proteinExistence type="predicted"/>
<organism evidence="2">
    <name type="scientific">Pseudoalteromonas prydzensis</name>
    <dbReference type="NCBI Taxonomy" id="182141"/>
    <lineage>
        <taxon>Bacteria</taxon>
        <taxon>Pseudomonadati</taxon>
        <taxon>Pseudomonadota</taxon>
        <taxon>Gammaproteobacteria</taxon>
        <taxon>Alteromonadales</taxon>
        <taxon>Pseudoalteromonadaceae</taxon>
        <taxon>Pseudoalteromonas</taxon>
    </lineage>
</organism>
<dbReference type="RefSeq" id="WP_304179422.1">
    <property type="nucleotide sequence ID" value="NZ_DRGM01000037.1"/>
</dbReference>
<dbReference type="InterPro" id="IPR035924">
    <property type="entry name" value="FlaG-like_sf"/>
</dbReference>
<dbReference type="Pfam" id="PF03646">
    <property type="entry name" value="FlaG"/>
    <property type="match status" value="1"/>
</dbReference>
<dbReference type="EMBL" id="DRGM01000037">
    <property type="protein sequence ID" value="HEA15496.1"/>
    <property type="molecule type" value="Genomic_DNA"/>
</dbReference>
<keyword evidence="2" id="KW-0966">Cell projection</keyword>
<dbReference type="PANTHER" id="PTHR37166">
    <property type="entry name" value="PROTEIN FLAG"/>
    <property type="match status" value="1"/>
</dbReference>
<evidence type="ECO:0000313" key="2">
    <source>
        <dbReference type="EMBL" id="HEA15496.1"/>
    </source>
</evidence>
<keyword evidence="2" id="KW-0969">Cilium</keyword>
<feature type="region of interest" description="Disordered" evidence="1">
    <location>
        <begin position="37"/>
        <end position="57"/>
    </location>
</feature>